<keyword evidence="6" id="KW-0449">Lipoprotein</keyword>
<keyword evidence="5" id="KW-0458">Lysosome</keyword>
<dbReference type="Pfam" id="PF10158">
    <property type="entry name" value="LOH1CR12"/>
    <property type="match status" value="1"/>
</dbReference>
<comment type="subcellular location">
    <subcellularLocation>
        <location evidence="1">Lysosome membrane</location>
        <topology evidence="1">Lipid-anchor</topology>
        <orientation evidence="1">Cytoplasmic side</orientation>
    </subcellularLocation>
</comment>
<reference evidence="8 9" key="1">
    <citation type="submission" date="2021-04" db="EMBL/GenBank/DDBJ databases">
        <authorList>
            <person name="Bliznina A."/>
        </authorList>
    </citation>
    <scope>NUCLEOTIDE SEQUENCE [LARGE SCALE GENOMIC DNA]</scope>
</reference>
<evidence type="ECO:0000256" key="5">
    <source>
        <dbReference type="ARBA" id="ARBA00023228"/>
    </source>
</evidence>
<dbReference type="EMBL" id="OU015568">
    <property type="protein sequence ID" value="CAG5086797.1"/>
    <property type="molecule type" value="Genomic_DNA"/>
</dbReference>
<dbReference type="InterPro" id="IPR018780">
    <property type="entry name" value="TBORCS5"/>
</dbReference>
<name>A0ABN7S215_OIKDI</name>
<evidence type="ECO:0000313" key="9">
    <source>
        <dbReference type="Proteomes" id="UP001158576"/>
    </source>
</evidence>
<keyword evidence="9" id="KW-1185">Reference proteome</keyword>
<comment type="similarity">
    <text evidence="2">Belongs to the BORCS5 family.</text>
</comment>
<evidence type="ECO:0000256" key="6">
    <source>
        <dbReference type="ARBA" id="ARBA00023288"/>
    </source>
</evidence>
<dbReference type="PANTHER" id="PTHR31634:SF2">
    <property type="entry name" value="BLOC-1-RELATED COMPLEX SUBUNIT 5"/>
    <property type="match status" value="1"/>
</dbReference>
<proteinExistence type="inferred from homology"/>
<dbReference type="PANTHER" id="PTHR31634">
    <property type="entry name" value="BLOC-1-RELATED COMPLEX SUBUNIT 5"/>
    <property type="match status" value="1"/>
</dbReference>
<feature type="region of interest" description="Disordered" evidence="7">
    <location>
        <begin position="1"/>
        <end position="21"/>
    </location>
</feature>
<sequence length="151" mass="17179">MDEIRIVARPRTESSRSSKSDLREIPIAKPLLGDTQGQVTTFRKQINKLNPENLTTICSEISVFLEKSAADIAVKQTGIQNQLIQIDQGLAKVDERIEKQNLSKYCSEMSKLETMQSRTEKLSKNLHDLARSINNINMKLPEDKRLPPLKF</sequence>
<accession>A0ABN7S215</accession>
<keyword evidence="4" id="KW-0472">Membrane</keyword>
<organism evidence="8 9">
    <name type="scientific">Oikopleura dioica</name>
    <name type="common">Tunicate</name>
    <dbReference type="NCBI Taxonomy" id="34765"/>
    <lineage>
        <taxon>Eukaryota</taxon>
        <taxon>Metazoa</taxon>
        <taxon>Chordata</taxon>
        <taxon>Tunicata</taxon>
        <taxon>Appendicularia</taxon>
        <taxon>Copelata</taxon>
        <taxon>Oikopleuridae</taxon>
        <taxon>Oikopleura</taxon>
    </lineage>
</organism>
<evidence type="ECO:0000313" key="8">
    <source>
        <dbReference type="EMBL" id="CAG5086797.1"/>
    </source>
</evidence>
<evidence type="ECO:0000256" key="4">
    <source>
        <dbReference type="ARBA" id="ARBA00023136"/>
    </source>
</evidence>
<protein>
    <recommendedName>
        <fullName evidence="3">BLOC-1-related complex subunit 5</fullName>
    </recommendedName>
</protein>
<evidence type="ECO:0000256" key="1">
    <source>
        <dbReference type="ARBA" id="ARBA00004122"/>
    </source>
</evidence>
<evidence type="ECO:0000256" key="3">
    <source>
        <dbReference type="ARBA" id="ARBA00022300"/>
    </source>
</evidence>
<dbReference type="Proteomes" id="UP001158576">
    <property type="component" value="Chromosome PAR"/>
</dbReference>
<evidence type="ECO:0000256" key="2">
    <source>
        <dbReference type="ARBA" id="ARBA00010235"/>
    </source>
</evidence>
<gene>
    <name evidence="8" type="ORF">OKIOD_LOCUS2916</name>
</gene>
<evidence type="ECO:0000256" key="7">
    <source>
        <dbReference type="SAM" id="MobiDB-lite"/>
    </source>
</evidence>